<dbReference type="InterPro" id="IPR009016">
    <property type="entry name" value="Fe_hydrogenase"/>
</dbReference>
<name>A0AAN8WIY3_HALRR</name>
<dbReference type="InterPro" id="IPR004108">
    <property type="entry name" value="Fe_hydrogenase_lsu_C"/>
</dbReference>
<evidence type="ECO:0000313" key="6">
    <source>
        <dbReference type="Proteomes" id="UP001381693"/>
    </source>
</evidence>
<comment type="similarity">
    <text evidence="1">Belongs to the NARF family.</text>
</comment>
<dbReference type="GO" id="GO:0051536">
    <property type="term" value="F:iron-sulfur cluster binding"/>
    <property type="evidence" value="ECO:0007669"/>
    <property type="project" value="UniProtKB-KW"/>
</dbReference>
<comment type="function">
    <text evidence="3">Component of the cytosolic iron-sulfur (Fe/S) protein assembly machinery. Required for maturation of extramitochondrial Fe/S proteins.</text>
</comment>
<dbReference type="SMART" id="SM00902">
    <property type="entry name" value="Fe_hyd_SSU"/>
    <property type="match status" value="1"/>
</dbReference>
<keyword evidence="6" id="KW-1185">Reference proteome</keyword>
<gene>
    <name evidence="5" type="ORF">SK128_025288</name>
</gene>
<sequence length="377" mass="41816">VLAENEHECKRKVIVVSLSPQAILSVAAKFSLSPNECAQKLAGYFKSLGVSYIFDTNFARAFSLTEASKEFIARYRRRECDAKALPMLASACPGWICYAEKTHGSYILPYISTGRSPQQIMGALVKDLWASKENLKGDKIYHVTLMPCFDKKLEAAREDFFSEIHSTQEVDCVLTPVELEQMLERDNVNLTQIQPVPLDGDLSSGPSLISAPGSGSGGYAHHVFVNAAKELFGQDVSNLQWKVLRNADFREITLEDNGEVVLRFALAYGFRNIQNLVQKLKRGKSPYHYVEVMACPSGCLNGGAQIRPENNTSSKALVARLEEAYASLPTISPADDPRVAECYSEWLGEEDSAKAQKFLHTKYKAVEMSTNALGIKW</sequence>
<dbReference type="Gene3D" id="3.40.950.10">
    <property type="entry name" value="Fe-only Hydrogenase (Larger Subunit), Chain L, domain 3"/>
    <property type="match status" value="1"/>
</dbReference>
<evidence type="ECO:0000256" key="1">
    <source>
        <dbReference type="ARBA" id="ARBA00006596"/>
    </source>
</evidence>
<proteinExistence type="inferred from homology"/>
<evidence type="ECO:0000256" key="3">
    <source>
        <dbReference type="ARBA" id="ARBA00025700"/>
    </source>
</evidence>
<feature type="non-terminal residue" evidence="5">
    <location>
        <position position="1"/>
    </location>
</feature>
<evidence type="ECO:0000259" key="4">
    <source>
        <dbReference type="SMART" id="SM00902"/>
    </source>
</evidence>
<evidence type="ECO:0000313" key="5">
    <source>
        <dbReference type="EMBL" id="KAK7067080.1"/>
    </source>
</evidence>
<dbReference type="EMBL" id="JAXCGZ010018931">
    <property type="protein sequence ID" value="KAK7067080.1"/>
    <property type="molecule type" value="Genomic_DNA"/>
</dbReference>
<reference evidence="5 6" key="1">
    <citation type="submission" date="2023-11" db="EMBL/GenBank/DDBJ databases">
        <title>Halocaridina rubra genome assembly.</title>
        <authorList>
            <person name="Smith C."/>
        </authorList>
    </citation>
    <scope>NUCLEOTIDE SEQUENCE [LARGE SCALE GENOMIC DNA]</scope>
    <source>
        <strain evidence="5">EP-1</strain>
        <tissue evidence="5">Whole</tissue>
    </source>
</reference>
<dbReference type="SUPFAM" id="SSF53920">
    <property type="entry name" value="Fe-only hydrogenase"/>
    <property type="match status" value="1"/>
</dbReference>
<dbReference type="InterPro" id="IPR050340">
    <property type="entry name" value="Cytosolic_Fe-S_CAF"/>
</dbReference>
<feature type="domain" description="Iron hydrogenase small subunit" evidence="4">
    <location>
        <begin position="311"/>
        <end position="367"/>
    </location>
</feature>
<keyword evidence="2" id="KW-0411">Iron-sulfur</keyword>
<dbReference type="AlphaFoldDB" id="A0AAN8WIY3"/>
<dbReference type="Gene3D" id="3.40.50.1780">
    <property type="match status" value="1"/>
</dbReference>
<dbReference type="PANTHER" id="PTHR11615">
    <property type="entry name" value="NITRATE, FORMATE, IRON DEHYDROGENASE"/>
    <property type="match status" value="1"/>
</dbReference>
<keyword evidence="2" id="KW-0479">Metal-binding</keyword>
<protein>
    <recommendedName>
        <fullName evidence="4">Iron hydrogenase small subunit domain-containing protein</fullName>
    </recommendedName>
</protein>
<evidence type="ECO:0000256" key="2">
    <source>
        <dbReference type="ARBA" id="ARBA00023014"/>
    </source>
</evidence>
<keyword evidence="2" id="KW-0408">Iron</keyword>
<accession>A0AAN8WIY3</accession>
<dbReference type="InterPro" id="IPR003149">
    <property type="entry name" value="Fe_hydrogenase_ssu"/>
</dbReference>
<dbReference type="Proteomes" id="UP001381693">
    <property type="component" value="Unassembled WGS sequence"/>
</dbReference>
<dbReference type="Pfam" id="PF02906">
    <property type="entry name" value="Fe_hyd_lg_C"/>
    <property type="match status" value="1"/>
</dbReference>
<comment type="caution">
    <text evidence="5">The sequence shown here is derived from an EMBL/GenBank/DDBJ whole genome shotgun (WGS) entry which is preliminary data.</text>
</comment>
<dbReference type="Pfam" id="PF02256">
    <property type="entry name" value="Fe_hyd_SSU"/>
    <property type="match status" value="1"/>
</dbReference>
<organism evidence="5 6">
    <name type="scientific">Halocaridina rubra</name>
    <name type="common">Hawaiian red shrimp</name>
    <dbReference type="NCBI Taxonomy" id="373956"/>
    <lineage>
        <taxon>Eukaryota</taxon>
        <taxon>Metazoa</taxon>
        <taxon>Ecdysozoa</taxon>
        <taxon>Arthropoda</taxon>
        <taxon>Crustacea</taxon>
        <taxon>Multicrustacea</taxon>
        <taxon>Malacostraca</taxon>
        <taxon>Eumalacostraca</taxon>
        <taxon>Eucarida</taxon>
        <taxon>Decapoda</taxon>
        <taxon>Pleocyemata</taxon>
        <taxon>Caridea</taxon>
        <taxon>Atyoidea</taxon>
        <taxon>Atyidae</taxon>
        <taxon>Halocaridina</taxon>
    </lineage>
</organism>